<protein>
    <submittedName>
        <fullName evidence="1">Uncharacterized protein</fullName>
    </submittedName>
</protein>
<organism evidence="1">
    <name type="scientific">marine sediment metagenome</name>
    <dbReference type="NCBI Taxonomy" id="412755"/>
    <lineage>
        <taxon>unclassified sequences</taxon>
        <taxon>metagenomes</taxon>
        <taxon>ecological metagenomes</taxon>
    </lineage>
</organism>
<dbReference type="EMBL" id="LAZR01067615">
    <property type="protein sequence ID" value="KKK51231.1"/>
    <property type="molecule type" value="Genomic_DNA"/>
</dbReference>
<reference evidence="1" key="1">
    <citation type="journal article" date="2015" name="Nature">
        <title>Complex archaea that bridge the gap between prokaryotes and eukaryotes.</title>
        <authorList>
            <person name="Spang A."/>
            <person name="Saw J.H."/>
            <person name="Jorgensen S.L."/>
            <person name="Zaremba-Niedzwiedzka K."/>
            <person name="Martijn J."/>
            <person name="Lind A.E."/>
            <person name="van Eijk R."/>
            <person name="Schleper C."/>
            <person name="Guy L."/>
            <person name="Ettema T.J."/>
        </authorList>
    </citation>
    <scope>NUCLEOTIDE SEQUENCE</scope>
</reference>
<proteinExistence type="predicted"/>
<comment type="caution">
    <text evidence="1">The sequence shown here is derived from an EMBL/GenBank/DDBJ whole genome shotgun (WGS) entry which is preliminary data.</text>
</comment>
<name>A0A0F8YTA5_9ZZZZ</name>
<accession>A0A0F8YTA5</accession>
<sequence>MKIDKAIKLLEAFVQPGPTALDPGDQDAIKLGIEALKHIKRGRTCRGNFVDNLLPGETGE</sequence>
<dbReference type="AlphaFoldDB" id="A0A0F8YTA5"/>
<gene>
    <name evidence="1" type="ORF">LCGC14_3117030</name>
</gene>
<evidence type="ECO:0000313" key="1">
    <source>
        <dbReference type="EMBL" id="KKK51231.1"/>
    </source>
</evidence>